<evidence type="ECO:0000259" key="2">
    <source>
        <dbReference type="Pfam" id="PF20434"/>
    </source>
</evidence>
<dbReference type="SUPFAM" id="SSF53474">
    <property type="entry name" value="alpha/beta-Hydrolases"/>
    <property type="match status" value="1"/>
</dbReference>
<evidence type="ECO:0000313" key="4">
    <source>
        <dbReference type="Proteomes" id="UP001056756"/>
    </source>
</evidence>
<dbReference type="EMBL" id="CP097899">
    <property type="protein sequence ID" value="URN95070.1"/>
    <property type="molecule type" value="Genomic_DNA"/>
</dbReference>
<dbReference type="GO" id="GO:0016787">
    <property type="term" value="F:hydrolase activity"/>
    <property type="evidence" value="ECO:0007669"/>
    <property type="project" value="UniProtKB-KW"/>
</dbReference>
<proteinExistence type="predicted"/>
<protein>
    <submittedName>
        <fullName evidence="3">Alpha/beta hydrolase</fullName>
    </submittedName>
</protein>
<evidence type="ECO:0000256" key="1">
    <source>
        <dbReference type="ARBA" id="ARBA00022801"/>
    </source>
</evidence>
<dbReference type="Proteomes" id="UP001056756">
    <property type="component" value="Chromosome"/>
</dbReference>
<dbReference type="PANTHER" id="PTHR48081:SF6">
    <property type="entry name" value="PEPTIDASE S9 PROLYL OLIGOPEPTIDASE CATALYTIC DOMAIN-CONTAINING PROTEIN"/>
    <property type="match status" value="1"/>
</dbReference>
<dbReference type="InterPro" id="IPR050300">
    <property type="entry name" value="GDXG_lipolytic_enzyme"/>
</dbReference>
<keyword evidence="1 3" id="KW-0378">Hydrolase</keyword>
<sequence>MQTFITQLWEDHSQVTLTSYILHNSNEFHTNKIRPAVLICPGGGYLFTSDREAEPVALRFASKGYQAFVLHYSVYPIKEPINPFNLPDPSATQFPQPLLDVAQAIKTIRDHAAEWFVDPNQIAVAGFSAGGHLAASLGAHWHEAYLQEKLATDSEYLKPNALILGYPMLDFIYMKKQFAQVTDVRQRGFLGLMNRAVFGTAEPTNEQLNERNPINHVSEKMPPTFIWHTAEDELIASAHSLHLATALAANQIPYELHIFEKGGHGLSMCDETTATEPSQIHPEVGQWFNMAITWLKGKY</sequence>
<dbReference type="Gene3D" id="3.40.50.1820">
    <property type="entry name" value="alpha/beta hydrolase"/>
    <property type="match status" value="1"/>
</dbReference>
<dbReference type="AlphaFoldDB" id="A0A9J6ZFZ3"/>
<gene>
    <name evidence="3" type="ORF">NAG76_02085</name>
</gene>
<dbReference type="PANTHER" id="PTHR48081">
    <property type="entry name" value="AB HYDROLASE SUPERFAMILY PROTEIN C4A8.06C"/>
    <property type="match status" value="1"/>
</dbReference>
<organism evidence="3 4">
    <name type="scientific">Candidatus Pristimantibacillus lignocellulolyticus</name>
    <dbReference type="NCBI Taxonomy" id="2994561"/>
    <lineage>
        <taxon>Bacteria</taxon>
        <taxon>Bacillati</taxon>
        <taxon>Bacillota</taxon>
        <taxon>Bacilli</taxon>
        <taxon>Bacillales</taxon>
        <taxon>Paenibacillaceae</taxon>
        <taxon>Candidatus Pristimantibacillus</taxon>
    </lineage>
</organism>
<evidence type="ECO:0000313" key="3">
    <source>
        <dbReference type="EMBL" id="URN95070.1"/>
    </source>
</evidence>
<dbReference type="InterPro" id="IPR029058">
    <property type="entry name" value="AB_hydrolase_fold"/>
</dbReference>
<feature type="domain" description="BD-FAE-like" evidence="2">
    <location>
        <begin position="34"/>
        <end position="247"/>
    </location>
</feature>
<dbReference type="InterPro" id="IPR049492">
    <property type="entry name" value="BD-FAE-like_dom"/>
</dbReference>
<reference evidence="3" key="1">
    <citation type="submission" date="2022-05" db="EMBL/GenBank/DDBJ databases">
        <title>Novel bacterial taxa in a minimal lignocellulolytic consortium and its capacity to transform plastics disclosed by genome-resolved metagenomics.</title>
        <authorList>
            <person name="Rodriguez C.A.D."/>
            <person name="Diaz-Garcia L."/>
            <person name="Herrera K."/>
            <person name="Tarazona N.A."/>
            <person name="Sproer C."/>
            <person name="Overmann J."/>
            <person name="Jimenez D.J."/>
        </authorList>
    </citation>
    <scope>NUCLEOTIDE SEQUENCE</scope>
    <source>
        <strain evidence="3">MAG5</strain>
    </source>
</reference>
<name>A0A9J6ZFZ3_9BACL</name>
<dbReference type="KEGG" id="plig:NAG76_02085"/>
<dbReference type="Pfam" id="PF20434">
    <property type="entry name" value="BD-FAE"/>
    <property type="match status" value="1"/>
</dbReference>
<accession>A0A9J6ZFZ3</accession>